<dbReference type="GO" id="GO:0016740">
    <property type="term" value="F:transferase activity"/>
    <property type="evidence" value="ECO:0007669"/>
    <property type="project" value="UniProtKB-KW"/>
</dbReference>
<dbReference type="PANTHER" id="PTHR45947">
    <property type="entry name" value="SULFOQUINOVOSYL TRANSFERASE SQD2"/>
    <property type="match status" value="1"/>
</dbReference>
<dbReference type="Proteomes" id="UP000597338">
    <property type="component" value="Unassembled WGS sequence"/>
</dbReference>
<comment type="caution">
    <text evidence="2">The sequence shown here is derived from an EMBL/GenBank/DDBJ whole genome shotgun (WGS) entry which is preliminary data.</text>
</comment>
<reference evidence="3" key="1">
    <citation type="journal article" date="2019" name="Int. J. Syst. Evol. Microbiol.">
        <title>The Global Catalogue of Microorganisms (GCM) 10K type strain sequencing project: providing services to taxonomists for standard genome sequencing and annotation.</title>
        <authorList>
            <consortium name="The Broad Institute Genomics Platform"/>
            <consortium name="The Broad Institute Genome Sequencing Center for Infectious Disease"/>
            <person name="Wu L."/>
            <person name="Ma J."/>
        </authorList>
    </citation>
    <scope>NUCLEOTIDE SEQUENCE [LARGE SCALE GENOMIC DNA]</scope>
    <source>
        <strain evidence="3">CGMCC 1.15342</strain>
    </source>
</reference>
<protein>
    <submittedName>
        <fullName evidence="2">Glycosyl transferase</fullName>
    </submittedName>
</protein>
<dbReference type="RefSeq" id="WP_188752629.1">
    <property type="nucleotide sequence ID" value="NZ_BMIK01000013.1"/>
</dbReference>
<evidence type="ECO:0000259" key="1">
    <source>
        <dbReference type="Pfam" id="PF00534"/>
    </source>
</evidence>
<dbReference type="SUPFAM" id="SSF53756">
    <property type="entry name" value="UDP-Glycosyltransferase/glycogen phosphorylase"/>
    <property type="match status" value="1"/>
</dbReference>
<proteinExistence type="predicted"/>
<dbReference type="Gene3D" id="3.40.50.2000">
    <property type="entry name" value="Glycogen Phosphorylase B"/>
    <property type="match status" value="2"/>
</dbReference>
<keyword evidence="3" id="KW-1185">Reference proteome</keyword>
<dbReference type="InterPro" id="IPR001296">
    <property type="entry name" value="Glyco_trans_1"/>
</dbReference>
<dbReference type="EMBL" id="BMIK01000013">
    <property type="protein sequence ID" value="GGC38870.1"/>
    <property type="molecule type" value="Genomic_DNA"/>
</dbReference>
<feature type="domain" description="Glycosyl transferase family 1" evidence="1">
    <location>
        <begin position="202"/>
        <end position="347"/>
    </location>
</feature>
<keyword evidence="2" id="KW-0808">Transferase</keyword>
<sequence>MRVLQISSDFANQRLYDLLVSTMAGLGISQVVYVPVRRQEEMNRNINPNLVNVEYQYSFILNKLDRINYFGKIKKTSNDLIDKVDLSSIRISHAHFLFSDGGIALALKKNFGIPYIVAVRNTDLNVFFKYLVHLRGVGVKILQNAEKVIFLSGDYRNRLLSTYVPKGLRTQIFAKSVVIPNGVDDFWLTNRCFRNDCGLKRNFLYVGNFSKNKNVDILIRSIVNMSKIGKDVHLTLVGGGGNDENRIIKLCESHADLISYKGKVLDKEKLMSIYRSCNIFVMASSHETFGLVYIEAMSQGLPIIYTLNEGISGYFEEGDVGYGVIARNSREIIEKSDEIFKDWVRFSQNAVRYSADFSWERIGQQYLNIYQSSSVVRDE</sequence>
<evidence type="ECO:0000313" key="2">
    <source>
        <dbReference type="EMBL" id="GGC38870.1"/>
    </source>
</evidence>
<dbReference type="PANTHER" id="PTHR45947:SF3">
    <property type="entry name" value="SULFOQUINOVOSYL TRANSFERASE SQD2"/>
    <property type="match status" value="1"/>
</dbReference>
<dbReference type="Pfam" id="PF00534">
    <property type="entry name" value="Glycos_transf_1"/>
    <property type="match status" value="1"/>
</dbReference>
<name>A0ABQ1MDV2_9SPHI</name>
<evidence type="ECO:0000313" key="3">
    <source>
        <dbReference type="Proteomes" id="UP000597338"/>
    </source>
</evidence>
<gene>
    <name evidence="2" type="ORF">GCM10011386_33730</name>
</gene>
<organism evidence="2 3">
    <name type="scientific">Parapedobacter defluvii</name>
    <dbReference type="NCBI Taxonomy" id="2045106"/>
    <lineage>
        <taxon>Bacteria</taxon>
        <taxon>Pseudomonadati</taxon>
        <taxon>Bacteroidota</taxon>
        <taxon>Sphingobacteriia</taxon>
        <taxon>Sphingobacteriales</taxon>
        <taxon>Sphingobacteriaceae</taxon>
        <taxon>Parapedobacter</taxon>
    </lineage>
</organism>
<accession>A0ABQ1MDV2</accession>
<dbReference type="CDD" id="cd03801">
    <property type="entry name" value="GT4_PimA-like"/>
    <property type="match status" value="1"/>
</dbReference>
<dbReference type="InterPro" id="IPR050194">
    <property type="entry name" value="Glycosyltransferase_grp1"/>
</dbReference>